<reference evidence="1" key="1">
    <citation type="submission" date="2019-12" db="EMBL/GenBank/DDBJ databases">
        <authorList>
            <person name="Cremers G."/>
        </authorList>
    </citation>
    <scope>NUCLEOTIDE SEQUENCE</scope>
    <source>
        <strain evidence="1">Mbul1</strain>
    </source>
</reference>
<gene>
    <name evidence="1" type="ORF">MBUL_03339</name>
</gene>
<proteinExistence type="predicted"/>
<protein>
    <submittedName>
        <fullName evidence="1">Uncharacterized protein</fullName>
    </submittedName>
</protein>
<dbReference type="EMBL" id="LR743504">
    <property type="protein sequence ID" value="CAA2105728.1"/>
    <property type="molecule type" value="Genomic_DNA"/>
</dbReference>
<sequence length="75" mass="8293">MTLSAPRNSAEIFTFVPRKDASPARAYSTGTRKGINAVVDLVGRLSQPTVLPRMDFGDSWYHAEAILEDGRSRKL</sequence>
<dbReference type="AlphaFoldDB" id="A0A679JAQ1"/>
<organism evidence="1">
    <name type="scientific">Methylobacterium bullatum</name>
    <dbReference type="NCBI Taxonomy" id="570505"/>
    <lineage>
        <taxon>Bacteria</taxon>
        <taxon>Pseudomonadati</taxon>
        <taxon>Pseudomonadota</taxon>
        <taxon>Alphaproteobacteria</taxon>
        <taxon>Hyphomicrobiales</taxon>
        <taxon>Methylobacteriaceae</taxon>
        <taxon>Methylobacterium</taxon>
    </lineage>
</organism>
<evidence type="ECO:0000313" key="1">
    <source>
        <dbReference type="EMBL" id="CAA2105728.1"/>
    </source>
</evidence>
<name>A0A679JAQ1_9HYPH</name>
<accession>A0A679JAQ1</accession>